<dbReference type="EMBL" id="FUWH01000002">
    <property type="protein sequence ID" value="SJZ50287.1"/>
    <property type="molecule type" value="Genomic_DNA"/>
</dbReference>
<gene>
    <name evidence="3" type="ORF">SAMN04488132_102328</name>
</gene>
<accession>A0A1T4L6R8</accession>
<evidence type="ECO:0000259" key="2">
    <source>
        <dbReference type="Pfam" id="PF13471"/>
    </source>
</evidence>
<proteinExistence type="predicted"/>
<reference evidence="3 4" key="1">
    <citation type="submission" date="2017-02" db="EMBL/GenBank/DDBJ databases">
        <authorList>
            <person name="Peterson S.W."/>
        </authorList>
    </citation>
    <scope>NUCLEOTIDE SEQUENCE [LARGE SCALE GENOMIC DNA]</scope>
    <source>
        <strain evidence="3 4">DSM 22335</strain>
    </source>
</reference>
<keyword evidence="4" id="KW-1185">Reference proteome</keyword>
<dbReference type="STRING" id="413434.SAMN04488132_102328"/>
<organism evidence="3 4">
    <name type="scientific">Sediminibacterium ginsengisoli</name>
    <dbReference type="NCBI Taxonomy" id="413434"/>
    <lineage>
        <taxon>Bacteria</taxon>
        <taxon>Pseudomonadati</taxon>
        <taxon>Bacteroidota</taxon>
        <taxon>Chitinophagia</taxon>
        <taxon>Chitinophagales</taxon>
        <taxon>Chitinophagaceae</taxon>
        <taxon>Sediminibacterium</taxon>
    </lineage>
</organism>
<feature type="transmembrane region" description="Helical" evidence="1">
    <location>
        <begin position="20"/>
        <end position="40"/>
    </location>
</feature>
<evidence type="ECO:0000256" key="1">
    <source>
        <dbReference type="SAM" id="Phobius"/>
    </source>
</evidence>
<keyword evidence="1" id="KW-0812">Transmembrane</keyword>
<dbReference type="Pfam" id="PF13471">
    <property type="entry name" value="Transglut_core3"/>
    <property type="match status" value="1"/>
</dbReference>
<dbReference type="AlphaFoldDB" id="A0A1T4L6R8"/>
<dbReference type="Proteomes" id="UP000190888">
    <property type="component" value="Unassembled WGS sequence"/>
</dbReference>
<protein>
    <submittedName>
        <fullName evidence="3">Transglutaminase-like superfamily protein</fullName>
    </submittedName>
</protein>
<dbReference type="OrthoDB" id="671090at2"/>
<feature type="domain" description="Microcin J25-processing protein McjB C-terminal" evidence="2">
    <location>
        <begin position="37"/>
        <end position="141"/>
    </location>
</feature>
<dbReference type="NCBIfam" id="NF033537">
    <property type="entry name" value="lasso_biosyn_B2"/>
    <property type="match status" value="1"/>
</dbReference>
<keyword evidence="1" id="KW-0472">Membrane</keyword>
<dbReference type="InterPro" id="IPR053521">
    <property type="entry name" value="McjB-like"/>
</dbReference>
<dbReference type="InterPro" id="IPR032708">
    <property type="entry name" value="McjB_C"/>
</dbReference>
<keyword evidence="1" id="KW-1133">Transmembrane helix</keyword>
<name>A0A1T4L6R8_9BACT</name>
<sequence length="148" mass="17440">MSLVKKTRIFFHFSTRQKFLFFRALFLSGLVRFTLSFLPFRKVMKWLGTDSIETDKLPDPETLQYRTEVKTALALADRYTFWKTECYTRSLTAKILLRKKGIPSTLYIGFYKDETGVYKGHAWLRSADMLVTGNMPELHLYQVHSFFS</sequence>
<evidence type="ECO:0000313" key="4">
    <source>
        <dbReference type="Proteomes" id="UP000190888"/>
    </source>
</evidence>
<evidence type="ECO:0000313" key="3">
    <source>
        <dbReference type="EMBL" id="SJZ50287.1"/>
    </source>
</evidence>
<dbReference type="RefSeq" id="WP_078830280.1">
    <property type="nucleotide sequence ID" value="NZ_FUWH01000002.1"/>
</dbReference>